<dbReference type="SUPFAM" id="SSF52279">
    <property type="entry name" value="Beta-D-glucan exohydrolase, C-terminal domain"/>
    <property type="match status" value="1"/>
</dbReference>
<dbReference type="SMART" id="SM00606">
    <property type="entry name" value="CBD_IV"/>
    <property type="match status" value="3"/>
</dbReference>
<accession>A0ABU6G9F8</accession>
<dbReference type="Pfam" id="PF00395">
    <property type="entry name" value="SLH"/>
    <property type="match status" value="3"/>
</dbReference>
<dbReference type="InterPro" id="IPR036881">
    <property type="entry name" value="Glyco_hydro_3_C_sf"/>
</dbReference>
<evidence type="ECO:0000256" key="4">
    <source>
        <dbReference type="ARBA" id="ARBA00022729"/>
    </source>
</evidence>
<evidence type="ECO:0000256" key="1">
    <source>
        <dbReference type="ARBA" id="ARBA00000448"/>
    </source>
</evidence>
<dbReference type="InterPro" id="IPR033452">
    <property type="entry name" value="GH30_C"/>
</dbReference>
<dbReference type="Gene3D" id="2.60.40.1180">
    <property type="entry name" value="Golgi alpha-mannosidase II"/>
    <property type="match status" value="1"/>
</dbReference>
<feature type="compositionally biased region" description="Low complexity" evidence="7">
    <location>
        <begin position="1823"/>
        <end position="1842"/>
    </location>
</feature>
<dbReference type="Pfam" id="PF00933">
    <property type="entry name" value="Glyco_hydro_3"/>
    <property type="match status" value="1"/>
</dbReference>
<dbReference type="CDD" id="cd04080">
    <property type="entry name" value="CBM6_cellulase-like"/>
    <property type="match status" value="3"/>
</dbReference>
<evidence type="ECO:0000256" key="8">
    <source>
        <dbReference type="SAM" id="SignalP"/>
    </source>
</evidence>
<sequence>MRMWKRKISLLSAGIMISSSLSGMTALAGEENTPKAAELAAYWNSSKPVEERVSDLLAHMSLEEKVGQMVQAERASVTPDDVQNYYLGSVLSGGGSFPNGKQSDSTRENWAALVDSYQAGALSTRLGIPLLYGVDAIHGNSNLLGATLFPHNIGLGASRDTALVEQIGVAAAQEIKAAGTNWAFSPTIADPQNIQWGRTYEGFSDNQELVGKMGAVFIKGLQGETRDQLKRTDRVVATAKHFFGEGLTEGGVNQGNITGMTEAQVTALDLPIYRAAIDAGARTVMASYSSIQGLKMHANKRLLTDVLKGMGEGQLGFTGFVISDYNAVQQITKDWDNNAVSGLKNQIRVAVNAGVDMMMMPTDWKATITNLKALVAEGGIKQERIDDAVTRILRVKFEAGVFEHPMTDVKLAGTFGSDEHRALARKAVSESLVLLKNDKVKGSPILSQLSGMNKIFVAGKSADDIGLQSGGWSITWQGAKGNITTGTTILKGIQQVVGSTKNVTYNKHGRGAQGNDVAIVFVGEAPYAESNGDGLNKLKLDSEDLSTLDNVKASGVPTIVVLVSGRPLMIGDRLNDWAGLVEAWLPGTEGAGVADVLFGSKDFTGKLPVRWPFYTEAYTNPAAGQSNLDPKYVLFNYGYGLAKAEGTPILPVMPDKPGQQDPYVKVEAENYTAKSDGLKGESTSDIGGGQDIGYTSSGAWLEYLIDVPANGTYDIDFRYAGGEASITNSGMLILDAGGHTLGELKGVGYTGGWQTWKTATLKGVSLTAGVQKIKLQFTNGGINFNWFGSTGFGPAAVQGGGSAGGAISPQNPVTGGQGAVKSWLSSERSSQSQLWYYAPQWQPGDELKQLTSQANLNLTSVGNDVYATTITIDPNKQYQTITGMGSSMEESTIFNITKMSDAKQTELLTKLASSTNGIGMSMTRVTIGTADFTSRKFYSYDDMPAGQTDPNLTHFSIQKDIDYGIIPVLKKIIAINPDMKFFASPWSPPGWMKTTDSMIKGSVKDEYLPVLADYYVKFIQAYKAQGINISAMTLQNEPLLEIEYPSTKMPWQQEAELSKLLHQKLIAAGLDVKIWIFDHNFSDTMNYPAPMLADAANRDAIDGTAFHDYGGDPSMMSQLHNLYPNENIYLTERAIWGTAGADRMAQYFRNWAKSYNSWVVMLDSDIATHQWVGTPDPTMVIQDSSHPDNYWLTPEYYTLGNYSKFVRPDYIRIDSSYGSKDNVTNVSFMSPDKKTIVSVVVNQTDKTQTFKLVSDGTQVAGQIPAKSVITYKWDRIVLEQKEPVIMTVAPESLPYNVNNKEISLTVTGMTYGTKLGTVALGAEAAAMGITLGSVTYPSSSQATVQLLWDSTKPYYVNAPLTVTATTYSSTEAAQKLTGSVMLTGTGHKTTATDIVPGPVTANDYYQLAGVAISGADTANAKLTGIDTGDWAEFKINVPAAGKYAVTLKVASPNGGGFLVQSENQTTLGTYAIPNMYGSTAWAGARLAVQLQAGVQTIRIQGNSGSFDLQNMTFEPVTAQAAGTDGVIKLEAENFVAAGQQVIQYGSSMNNLGYTAAGSTFDYLINVPQAGYYKVRLQYATPQGGVSTSIWSDGVLKGSKPLPSTGAWGTYQEASLVVKLEAGVQTLRITDNGDGFNFDAFTIEPGTPEVVIQKAKAPLANASAKSIVLTTETDGATIHYTTDGKLPTKDSAAYTAPISILSAQVIRAITSKEGMIDSYVTFISTPEAYVAVAGISLEPDKLSLQIGATSTLKPKFQPEFVSNDEVAWTSSDSGIAAVDSSGKVTAVAVGTATIKVTAVDGGKEAEAVITVTKAEEPGGGGDSTSGSSSPSAPSVPTTTSDASKITVQPTIDANGAAAAAVKPEDLKAAVQAAKDHTITIVVNAAVGTKQVKLDIPAQDIIASSITAIQLDTGLAVVTIHPDLISANGGTAASIIQLSVEAVDTAALPANVQGQLNGKTVYDFSLRIDGNKVSSFKGSTVQVSIPYVLKAGEKPNNVIIYYIDGAGKLEVVKNGKYNPATGNVEFKAKHFSQYAAAYSHASFTDTSAAAWAEDSIQALAARGAINGIGNGLFNPTGEVTRAEFIKMLIDTFDLTDATAAATFTDVPEGQWYTNAVASAQKLGIVNGKDDGTFGVNDNITREDMAVMVYRISQQLNLKLASGHPSAAFTDLSRIAGYARAAVDAIQNAGIINGMEDGSFAPKEHASRAQAATMIFRLFFKS</sequence>
<dbReference type="Gene3D" id="2.60.40.1080">
    <property type="match status" value="1"/>
</dbReference>
<keyword evidence="4 8" id="KW-0732">Signal</keyword>
<dbReference type="PROSITE" id="PS51272">
    <property type="entry name" value="SLH"/>
    <property type="match status" value="3"/>
</dbReference>
<evidence type="ECO:0000313" key="11">
    <source>
        <dbReference type="EMBL" id="MEC0229374.1"/>
    </source>
</evidence>
<dbReference type="InterPro" id="IPR006584">
    <property type="entry name" value="Cellulose-bd_IV"/>
</dbReference>
<name>A0ABU6G9F8_9BACL</name>
<feature type="domain" description="CBM6" evidence="9">
    <location>
        <begin position="664"/>
        <end position="790"/>
    </location>
</feature>
<feature type="chain" id="PRO_5046354954" description="beta-glucosidase" evidence="8">
    <location>
        <begin position="29"/>
        <end position="2219"/>
    </location>
</feature>
<dbReference type="InterPro" id="IPR001119">
    <property type="entry name" value="SLH_dom"/>
</dbReference>
<dbReference type="InterPro" id="IPR033453">
    <property type="entry name" value="Glyco_hydro_30_TIM-barrel"/>
</dbReference>
<dbReference type="InterPro" id="IPR017853">
    <property type="entry name" value="GH"/>
</dbReference>
<dbReference type="InterPro" id="IPR059177">
    <property type="entry name" value="GH29D-like_dom"/>
</dbReference>
<protein>
    <recommendedName>
        <fullName evidence="3">beta-glucosidase</fullName>
        <ecNumber evidence="3">3.2.1.21</ecNumber>
    </recommendedName>
</protein>
<dbReference type="SUPFAM" id="SSF49785">
    <property type="entry name" value="Galactose-binding domain-like"/>
    <property type="match status" value="3"/>
</dbReference>
<dbReference type="PANTHER" id="PTHR30620:SF16">
    <property type="entry name" value="LYSOSOMAL BETA GLUCOSIDASE"/>
    <property type="match status" value="1"/>
</dbReference>
<dbReference type="Proteomes" id="UP001338137">
    <property type="component" value="Unassembled WGS sequence"/>
</dbReference>
<feature type="domain" description="CBM6" evidence="9">
    <location>
        <begin position="1527"/>
        <end position="1643"/>
    </location>
</feature>
<dbReference type="SUPFAM" id="SSF49373">
    <property type="entry name" value="Invasin/intimin cell-adhesion fragments"/>
    <property type="match status" value="1"/>
</dbReference>
<feature type="domain" description="SLH" evidence="10">
    <location>
        <begin position="2163"/>
        <end position="2219"/>
    </location>
</feature>
<feature type="signal peptide" evidence="8">
    <location>
        <begin position="1"/>
        <end position="28"/>
    </location>
</feature>
<dbReference type="PRINTS" id="PR00133">
    <property type="entry name" value="GLHYDRLASE3"/>
</dbReference>
<reference evidence="11 12" key="1">
    <citation type="submission" date="2023-03" db="EMBL/GenBank/DDBJ databases">
        <title>Bacillus Genome Sequencing.</title>
        <authorList>
            <person name="Dunlap C."/>
        </authorList>
    </citation>
    <scope>NUCLEOTIDE SEQUENCE [LARGE SCALE GENOMIC DNA]</scope>
    <source>
        <strain evidence="11 12">BD-533</strain>
    </source>
</reference>
<feature type="region of interest" description="Disordered" evidence="7">
    <location>
        <begin position="1812"/>
        <end position="1843"/>
    </location>
</feature>
<evidence type="ECO:0000313" key="12">
    <source>
        <dbReference type="Proteomes" id="UP001338137"/>
    </source>
</evidence>
<dbReference type="InterPro" id="IPR013780">
    <property type="entry name" value="Glyco_hydro_b"/>
</dbReference>
<organism evidence="11 12">
    <name type="scientific">Paenibacillus alba</name>
    <dbReference type="NCBI Taxonomy" id="1197127"/>
    <lineage>
        <taxon>Bacteria</taxon>
        <taxon>Bacillati</taxon>
        <taxon>Bacillota</taxon>
        <taxon>Bacilli</taxon>
        <taxon>Bacillales</taxon>
        <taxon>Paenibacillaceae</taxon>
        <taxon>Paenibacillus</taxon>
    </lineage>
</organism>
<dbReference type="PANTHER" id="PTHR30620">
    <property type="entry name" value="PERIPLASMIC BETA-GLUCOSIDASE-RELATED"/>
    <property type="match status" value="1"/>
</dbReference>
<dbReference type="EC" id="3.2.1.21" evidence="3"/>
<dbReference type="InterPro" id="IPR002772">
    <property type="entry name" value="Glyco_hydro_3_C"/>
</dbReference>
<evidence type="ECO:0000256" key="6">
    <source>
        <dbReference type="ARBA" id="ARBA00023295"/>
    </source>
</evidence>
<feature type="domain" description="CBM6" evidence="9">
    <location>
        <begin position="1397"/>
        <end position="1514"/>
    </location>
</feature>
<evidence type="ECO:0000256" key="5">
    <source>
        <dbReference type="ARBA" id="ARBA00022801"/>
    </source>
</evidence>
<comment type="catalytic activity">
    <reaction evidence="1">
        <text>Hydrolysis of terminal, non-reducing beta-D-glucosyl residues with release of beta-D-glucose.</text>
        <dbReference type="EC" id="3.2.1.21"/>
    </reaction>
</comment>
<dbReference type="InterPro" id="IPR005084">
    <property type="entry name" value="CBM6"/>
</dbReference>
<dbReference type="GO" id="GO:0016787">
    <property type="term" value="F:hydrolase activity"/>
    <property type="evidence" value="ECO:0007669"/>
    <property type="project" value="UniProtKB-KW"/>
</dbReference>
<dbReference type="Pfam" id="PF01915">
    <property type="entry name" value="Glyco_hydro_3_C"/>
    <property type="match status" value="1"/>
</dbReference>
<dbReference type="Gene3D" id="3.20.20.300">
    <property type="entry name" value="Glycoside hydrolase, family 3, N-terminal domain"/>
    <property type="match status" value="1"/>
</dbReference>
<feature type="domain" description="SLH" evidence="10">
    <location>
        <begin position="2037"/>
        <end position="2096"/>
    </location>
</feature>
<dbReference type="Gene3D" id="3.20.20.80">
    <property type="entry name" value="Glycosidases"/>
    <property type="match status" value="1"/>
</dbReference>
<dbReference type="Gene3D" id="2.60.120.260">
    <property type="entry name" value="Galactose-binding domain-like"/>
    <property type="match status" value="3"/>
</dbReference>
<dbReference type="EMBL" id="JARLKY010000050">
    <property type="protein sequence ID" value="MEC0229374.1"/>
    <property type="molecule type" value="Genomic_DNA"/>
</dbReference>
<evidence type="ECO:0000259" key="10">
    <source>
        <dbReference type="PROSITE" id="PS51272"/>
    </source>
</evidence>
<dbReference type="SUPFAM" id="SSF51445">
    <property type="entry name" value="(Trans)glycosidases"/>
    <property type="match status" value="2"/>
</dbReference>
<evidence type="ECO:0000259" key="9">
    <source>
        <dbReference type="PROSITE" id="PS51175"/>
    </source>
</evidence>
<dbReference type="InterPro" id="IPR036962">
    <property type="entry name" value="Glyco_hydro_3_N_sf"/>
</dbReference>
<keyword evidence="12" id="KW-1185">Reference proteome</keyword>
<dbReference type="RefSeq" id="WP_326073438.1">
    <property type="nucleotide sequence ID" value="NZ_JARLKY010000050.1"/>
</dbReference>
<keyword evidence="6" id="KW-0326">Glycosidase</keyword>
<dbReference type="Pfam" id="PF02055">
    <property type="entry name" value="Glyco_hydro_30"/>
    <property type="match status" value="1"/>
</dbReference>
<evidence type="ECO:0000256" key="3">
    <source>
        <dbReference type="ARBA" id="ARBA00012744"/>
    </source>
</evidence>
<dbReference type="Pfam" id="PF17189">
    <property type="entry name" value="Glyco_hydro_30C"/>
    <property type="match status" value="1"/>
</dbReference>
<dbReference type="InterPro" id="IPR001764">
    <property type="entry name" value="Glyco_hydro_3_N"/>
</dbReference>
<dbReference type="Pfam" id="PF03422">
    <property type="entry name" value="CBM_6"/>
    <property type="match status" value="3"/>
</dbReference>
<dbReference type="SMART" id="SM00635">
    <property type="entry name" value="BID_2"/>
    <property type="match status" value="1"/>
</dbReference>
<dbReference type="Gene3D" id="3.40.50.1700">
    <property type="entry name" value="Glycoside hydrolase family 3 C-terminal domain"/>
    <property type="match status" value="1"/>
</dbReference>
<feature type="domain" description="SLH" evidence="10">
    <location>
        <begin position="2097"/>
        <end position="2160"/>
    </location>
</feature>
<dbReference type="InterPro" id="IPR008979">
    <property type="entry name" value="Galactose-bd-like_sf"/>
</dbReference>
<evidence type="ECO:0000256" key="2">
    <source>
        <dbReference type="ARBA" id="ARBA00005336"/>
    </source>
</evidence>
<comment type="similarity">
    <text evidence="2">Belongs to the glycosyl hydrolase 3 family.</text>
</comment>
<gene>
    <name evidence="11" type="ORF">P4I72_19800</name>
</gene>
<dbReference type="Pfam" id="PF13290">
    <property type="entry name" value="CHB_HEX_C_1"/>
    <property type="match status" value="1"/>
</dbReference>
<evidence type="ECO:0000256" key="7">
    <source>
        <dbReference type="SAM" id="MobiDB-lite"/>
    </source>
</evidence>
<proteinExistence type="inferred from homology"/>
<comment type="caution">
    <text evidence="11">The sequence shown here is derived from an EMBL/GenBank/DDBJ whole genome shotgun (WGS) entry which is preliminary data.</text>
</comment>
<dbReference type="InterPro" id="IPR008964">
    <property type="entry name" value="Invasin/intimin_cell_adhesion"/>
</dbReference>
<dbReference type="Pfam" id="PF02368">
    <property type="entry name" value="Big_2"/>
    <property type="match status" value="1"/>
</dbReference>
<dbReference type="PROSITE" id="PS51175">
    <property type="entry name" value="CBM6"/>
    <property type="match status" value="3"/>
</dbReference>
<keyword evidence="5 11" id="KW-0378">Hydrolase</keyword>
<dbReference type="InterPro" id="IPR003343">
    <property type="entry name" value="Big_2"/>
</dbReference>
<dbReference type="InterPro" id="IPR051915">
    <property type="entry name" value="Cellulose_Degrad_GH3"/>
</dbReference>